<dbReference type="KEGG" id="nnu:104589398"/>
<evidence type="ECO:0000313" key="3">
    <source>
        <dbReference type="RefSeq" id="XP_010246014.1"/>
    </source>
</evidence>
<reference evidence="3" key="1">
    <citation type="submission" date="2025-08" db="UniProtKB">
        <authorList>
            <consortium name="RefSeq"/>
        </authorList>
    </citation>
    <scope>IDENTIFICATION</scope>
</reference>
<dbReference type="PANTHER" id="PTHR34283">
    <property type="entry name" value="PROTEIN RESPONSE TO LOW SULFUR 1"/>
    <property type="match status" value="1"/>
</dbReference>
<dbReference type="InParanoid" id="A0A1U7ZEX4"/>
<dbReference type="PANTHER" id="PTHR34283:SF1">
    <property type="entry name" value="PROTEIN RESPONSE TO LOW SULFUR 1"/>
    <property type="match status" value="1"/>
</dbReference>
<proteinExistence type="predicted"/>
<name>A0A1U7ZEX4_NELNU</name>
<evidence type="ECO:0000313" key="2">
    <source>
        <dbReference type="Proteomes" id="UP000189703"/>
    </source>
</evidence>
<evidence type="ECO:0000256" key="1">
    <source>
        <dbReference type="SAM" id="Coils"/>
    </source>
</evidence>
<organism evidence="2 3">
    <name type="scientific">Nelumbo nucifera</name>
    <name type="common">Sacred lotus</name>
    <dbReference type="NCBI Taxonomy" id="4432"/>
    <lineage>
        <taxon>Eukaryota</taxon>
        <taxon>Viridiplantae</taxon>
        <taxon>Streptophyta</taxon>
        <taxon>Embryophyta</taxon>
        <taxon>Tracheophyta</taxon>
        <taxon>Spermatophyta</taxon>
        <taxon>Magnoliopsida</taxon>
        <taxon>Proteales</taxon>
        <taxon>Nelumbonaceae</taxon>
        <taxon>Nelumbo</taxon>
    </lineage>
</organism>
<dbReference type="AlphaFoldDB" id="A0A1U7ZEX4"/>
<keyword evidence="1" id="KW-0175">Coiled coil</keyword>
<dbReference type="eggNOG" id="ENOG502S81W">
    <property type="taxonomic scope" value="Eukaryota"/>
</dbReference>
<dbReference type="OMA" id="SACNICA"/>
<dbReference type="OrthoDB" id="1888446at2759"/>
<accession>A0A1U7ZEX4</accession>
<protein>
    <submittedName>
        <fullName evidence="3">Trichohyalin-like</fullName>
    </submittedName>
</protein>
<feature type="coiled-coil region" evidence="1">
    <location>
        <begin position="26"/>
        <end position="53"/>
    </location>
</feature>
<keyword evidence="2" id="KW-1185">Reference proteome</keyword>
<sequence>MAPSLAAVAAPPPPHQAKGDYFKEMEEAFRRRYEEMERELKNSLKREAKMREELLRTSERLRSVEEAEERLCFQLGELEAEALDQARAYQAQIMSLMDQLSHAQKLLQATNKNKARA</sequence>
<dbReference type="RefSeq" id="XP_010246014.1">
    <property type="nucleotide sequence ID" value="XM_010247712.2"/>
</dbReference>
<dbReference type="InterPro" id="IPR039282">
    <property type="entry name" value="LSU"/>
</dbReference>
<gene>
    <name evidence="3" type="primary">LOC104589398</name>
</gene>
<dbReference type="Proteomes" id="UP000189703">
    <property type="component" value="Unplaced"/>
</dbReference>
<dbReference type="GO" id="GO:0098869">
    <property type="term" value="P:cellular oxidant detoxification"/>
    <property type="evidence" value="ECO:0007669"/>
    <property type="project" value="InterPro"/>
</dbReference>
<dbReference type="GeneID" id="104589398"/>
<dbReference type="FunCoup" id="A0A1U7ZEX4">
    <property type="interactions" value="131"/>
</dbReference>